<feature type="transmembrane region" description="Helical" evidence="9">
    <location>
        <begin position="103"/>
        <end position="119"/>
    </location>
</feature>
<evidence type="ECO:0000313" key="11">
    <source>
        <dbReference type="Proteomes" id="UP000285710"/>
    </source>
</evidence>
<organism evidence="10 11">
    <name type="scientific">Paenirhodobacter populi</name>
    <dbReference type="NCBI Taxonomy" id="2306993"/>
    <lineage>
        <taxon>Bacteria</taxon>
        <taxon>Pseudomonadati</taxon>
        <taxon>Pseudomonadota</taxon>
        <taxon>Alphaproteobacteria</taxon>
        <taxon>Rhodobacterales</taxon>
        <taxon>Rhodobacter group</taxon>
        <taxon>Paenirhodobacter</taxon>
    </lineage>
</organism>
<reference evidence="10 11" key="1">
    <citation type="submission" date="2019-01" db="EMBL/GenBank/DDBJ databases">
        <title>Sinorhodobacter populi sp. nov. isolated from the symptomatic bark tissue of Populus euramericana canker.</title>
        <authorList>
            <person name="Xu G."/>
        </authorList>
    </citation>
    <scope>NUCLEOTIDE SEQUENCE [LARGE SCALE GENOMIC DNA]</scope>
    <source>
        <strain evidence="10 11">2D-5</strain>
    </source>
</reference>
<reference evidence="10 11" key="2">
    <citation type="submission" date="2019-01" db="EMBL/GenBank/DDBJ databases">
        <authorList>
            <person name="Li Y."/>
        </authorList>
    </citation>
    <scope>NUCLEOTIDE SEQUENCE [LARGE SCALE GENOMIC DNA]</scope>
    <source>
        <strain evidence="10 11">2D-5</strain>
    </source>
</reference>
<evidence type="ECO:0000256" key="9">
    <source>
        <dbReference type="SAM" id="Phobius"/>
    </source>
</evidence>
<evidence type="ECO:0000256" key="2">
    <source>
        <dbReference type="ARBA" id="ARBA00022553"/>
    </source>
</evidence>
<proteinExistence type="predicted"/>
<dbReference type="PANTHER" id="PTHR30578:SF1">
    <property type="entry name" value="NA(+)-TRANSLOCATING NADH-QUINONE REDUCTASE SUBUNIT B"/>
    <property type="match status" value="1"/>
</dbReference>
<evidence type="ECO:0000313" key="10">
    <source>
        <dbReference type="EMBL" id="RWR11081.1"/>
    </source>
</evidence>
<keyword evidence="5 9" id="KW-0812">Transmembrane</keyword>
<keyword evidence="2" id="KW-0597">Phosphoprotein</keyword>
<accession>A0A443ITQ8</accession>
<name>A0A443ITQ8_9RHOB</name>
<dbReference type="Proteomes" id="UP000285710">
    <property type="component" value="Unassembled WGS sequence"/>
</dbReference>
<sequence length="265" mass="27550">MMRPGLFRDDLPALLALLIPVIWRAQGDPWLGPRLALCLIVVFGWQALFARLRGQGLSLHGAATAALVALFVPDTAPHWQLVIGLSFGVVLGEAVFGGRGRSFVQPVVLTLAFLIFSFADQPYRAGPELPLWTALPAVVVLIATGQAPVGTVLGAAAGLAGLSWLTGADPLAPLMSGALMSGALVLAVLYLTADPVTSGATAAGRWICGLLAGGTAALFATAGPAFGALVFATLLTSVFAPLIDHLALAVQVARLRRRERRLRHG</sequence>
<evidence type="ECO:0000256" key="4">
    <source>
        <dbReference type="ARBA" id="ARBA00022643"/>
    </source>
</evidence>
<keyword evidence="7 9" id="KW-1133">Transmembrane helix</keyword>
<dbReference type="EMBL" id="SAUW01000011">
    <property type="protein sequence ID" value="RWR11081.1"/>
    <property type="molecule type" value="Genomic_DNA"/>
</dbReference>
<dbReference type="GO" id="GO:0055085">
    <property type="term" value="P:transmembrane transport"/>
    <property type="evidence" value="ECO:0007669"/>
    <property type="project" value="InterPro"/>
</dbReference>
<evidence type="ECO:0000256" key="5">
    <source>
        <dbReference type="ARBA" id="ARBA00022692"/>
    </source>
</evidence>
<evidence type="ECO:0000256" key="3">
    <source>
        <dbReference type="ARBA" id="ARBA00022630"/>
    </source>
</evidence>
<dbReference type="AlphaFoldDB" id="A0A443ITQ8"/>
<feature type="transmembrane region" description="Helical" evidence="9">
    <location>
        <begin position="171"/>
        <end position="191"/>
    </location>
</feature>
<evidence type="ECO:0000256" key="1">
    <source>
        <dbReference type="ARBA" id="ARBA00022448"/>
    </source>
</evidence>
<feature type="transmembrane region" description="Helical" evidence="9">
    <location>
        <begin position="228"/>
        <end position="253"/>
    </location>
</feature>
<evidence type="ECO:0000256" key="6">
    <source>
        <dbReference type="ARBA" id="ARBA00022967"/>
    </source>
</evidence>
<evidence type="ECO:0000256" key="7">
    <source>
        <dbReference type="ARBA" id="ARBA00022989"/>
    </source>
</evidence>
<feature type="transmembrane region" description="Helical" evidence="9">
    <location>
        <begin position="203"/>
        <end position="222"/>
    </location>
</feature>
<gene>
    <name evidence="10" type="ORF">D2T33_12195</name>
</gene>
<feature type="transmembrane region" description="Helical" evidence="9">
    <location>
        <begin position="57"/>
        <end position="73"/>
    </location>
</feature>
<keyword evidence="1" id="KW-0813">Transport</keyword>
<keyword evidence="6" id="KW-1278">Translocase</keyword>
<dbReference type="InterPro" id="IPR004338">
    <property type="entry name" value="NqrB/RnfD"/>
</dbReference>
<comment type="caution">
    <text evidence="10">The sequence shown here is derived from an EMBL/GenBank/DDBJ whole genome shotgun (WGS) entry which is preliminary data.</text>
</comment>
<keyword evidence="3" id="KW-0285">Flavoprotein</keyword>
<keyword evidence="11" id="KW-1185">Reference proteome</keyword>
<dbReference type="Pfam" id="PF03116">
    <property type="entry name" value="NQR2_RnfD_RnfE"/>
    <property type="match status" value="2"/>
</dbReference>
<keyword evidence="4" id="KW-0288">FMN</keyword>
<dbReference type="PANTHER" id="PTHR30578">
    <property type="entry name" value="ELECTRON TRANSPORT COMPLEX PROTEIN RNFD"/>
    <property type="match status" value="1"/>
</dbReference>
<evidence type="ECO:0000256" key="8">
    <source>
        <dbReference type="ARBA" id="ARBA00023136"/>
    </source>
</evidence>
<protein>
    <submittedName>
        <fullName evidence="10">NADH-quinone reductase</fullName>
    </submittedName>
</protein>
<keyword evidence="8 9" id="KW-0472">Membrane</keyword>
<dbReference type="RefSeq" id="WP_128269948.1">
    <property type="nucleotide sequence ID" value="NZ_SAUW01000011.1"/>
</dbReference>
<feature type="transmembrane region" description="Helical" evidence="9">
    <location>
        <begin position="34"/>
        <end position="50"/>
    </location>
</feature>
<dbReference type="GO" id="GO:0005886">
    <property type="term" value="C:plasma membrane"/>
    <property type="evidence" value="ECO:0007669"/>
    <property type="project" value="TreeGrafter"/>
</dbReference>